<reference evidence="4" key="3">
    <citation type="submission" date="2025-09" db="UniProtKB">
        <authorList>
            <consortium name="Ensembl"/>
        </authorList>
    </citation>
    <scope>IDENTIFICATION</scope>
</reference>
<dbReference type="InterPro" id="IPR051834">
    <property type="entry name" value="RING_finger_E3_ligase"/>
</dbReference>
<name>A0A8U7NQS0_CORMO</name>
<proteinExistence type="predicted"/>
<dbReference type="Pfam" id="PF13639">
    <property type="entry name" value="zf-RING_2"/>
    <property type="match status" value="1"/>
</dbReference>
<evidence type="ECO:0000256" key="1">
    <source>
        <dbReference type="ARBA" id="ARBA00022723"/>
    </source>
</evidence>
<sequence>MGQGLGKTAWPKPAGAYQTVTSGRYGRRHSYVGFRPFLNNHDRDGHQQNEDCKQLEMEDVQKENTLSFSEGSSPLVQVSADLLDEPLSKDAGTREPVCQSASSLSSEVTASPCSVFCYGLEGNQISQDFMNPYEKSEDLAEYTSGGRNDLNAKNGIAFVNIDSYEPDSSDGEEEDAQYKCSWIREAAGLIQGRLDNILCQCEKEVESLSDLQSRLSAFDHSIYRENCEEAGPMHLACPNNRTLKSAEDEAIPKISLSGDSYETQKIKHIVDVGIGSPLPVAGVLNISDGETDQENPPELVVRPKIRKQNTAKQLERENYLPSDDEEESDSWRRIGIADIQQCHPECPLRDGKEEMNSGLFFLSRIHSDQKNREIDLRRKAVAQEQNSVLSDSAFWNEFEDRNRHYLMSHKDEDSSECSDGEWSASAPSYFTAMEKEQSSSDESWETVPCREEHDPEVQRSSSGVKEENIDFCFQEGEQTFLEEGEIPWLRFRDDVESSSDEENDPISEFVHLGFFLLDGNNNLEDDSSVSEDLDVEWRLLDEFGDGLGLPQAVPYMEPQLLTFMALEEHLEAVETALAQLESLTFDVEQTHPPATKETIDCLPQSIITGDYNGQEQCCTICCSEYIEGEIITELPCHHLFHKPCVTLWLQRVSTTGLVEDLWGVLCNSCILRGRTTFKSLKMWDEIPRDNWLLNLCIMEPNSSASEERKLYLYLPEG</sequence>
<dbReference type="Gene3D" id="3.30.40.10">
    <property type="entry name" value="Zinc/RING finger domain, C3HC4 (zinc finger)"/>
    <property type="match status" value="1"/>
</dbReference>
<keyword evidence="2" id="KW-0863">Zinc-finger</keyword>
<evidence type="ECO:0000313" key="4">
    <source>
        <dbReference type="Ensembl" id="ENSCMUP00000034933.1"/>
    </source>
</evidence>
<accession>A0A8U7NQS0</accession>
<dbReference type="InterPro" id="IPR001841">
    <property type="entry name" value="Znf_RING"/>
</dbReference>
<evidence type="ECO:0000256" key="3">
    <source>
        <dbReference type="ARBA" id="ARBA00022833"/>
    </source>
</evidence>
<reference evidence="5" key="1">
    <citation type="submission" date="2019-10" db="EMBL/GenBank/DDBJ databases">
        <title>Corvus moneduloides (New Caledonian crow) genome, bCorMon1, primary haplotype.</title>
        <authorList>
            <person name="Rutz C."/>
            <person name="Fungtammasan C."/>
            <person name="Mountcastle J."/>
            <person name="Formenti G."/>
            <person name="Chow W."/>
            <person name="Howe K."/>
            <person name="Steele M.P."/>
            <person name="Fernandes J."/>
            <person name="Gilbert M.T.P."/>
            <person name="Fedrigo O."/>
            <person name="Jarvis E.D."/>
            <person name="Gemmell N."/>
        </authorList>
    </citation>
    <scope>NUCLEOTIDE SEQUENCE [LARGE SCALE GENOMIC DNA]</scope>
</reference>
<evidence type="ECO:0000256" key="2">
    <source>
        <dbReference type="ARBA" id="ARBA00022771"/>
    </source>
</evidence>
<keyword evidence="5" id="KW-1185">Reference proteome</keyword>
<gene>
    <name evidence="4" type="primary">PJA2</name>
</gene>
<dbReference type="AlphaFoldDB" id="A0A8U7NQS0"/>
<dbReference type="Ensembl" id="ENSCMUT00000037208.1">
    <property type="protein sequence ID" value="ENSCMUP00000034933.1"/>
    <property type="gene ID" value="ENSCMUG00000016208.2"/>
</dbReference>
<dbReference type="GO" id="GO:0006511">
    <property type="term" value="P:ubiquitin-dependent protein catabolic process"/>
    <property type="evidence" value="ECO:0007669"/>
    <property type="project" value="TreeGrafter"/>
</dbReference>
<dbReference type="PANTHER" id="PTHR45931:SF3">
    <property type="entry name" value="RING ZINC FINGER-CONTAINING PROTEIN"/>
    <property type="match status" value="1"/>
</dbReference>
<dbReference type="InterPro" id="IPR013083">
    <property type="entry name" value="Znf_RING/FYVE/PHD"/>
</dbReference>
<protein>
    <submittedName>
        <fullName evidence="4">Praja ring finger ubiquitin ligase 2</fullName>
    </submittedName>
</protein>
<keyword evidence="3" id="KW-0862">Zinc</keyword>
<dbReference type="SUPFAM" id="SSF57850">
    <property type="entry name" value="RING/U-box"/>
    <property type="match status" value="1"/>
</dbReference>
<dbReference type="OMA" id="NHSEGEC"/>
<dbReference type="GO" id="GO:0005634">
    <property type="term" value="C:nucleus"/>
    <property type="evidence" value="ECO:0007669"/>
    <property type="project" value="TreeGrafter"/>
</dbReference>
<dbReference type="GO" id="GO:0061630">
    <property type="term" value="F:ubiquitin protein ligase activity"/>
    <property type="evidence" value="ECO:0007669"/>
    <property type="project" value="TreeGrafter"/>
</dbReference>
<organism evidence="4 5">
    <name type="scientific">Corvus moneduloides</name>
    <name type="common">New Caledonian crow</name>
    <dbReference type="NCBI Taxonomy" id="1196302"/>
    <lineage>
        <taxon>Eukaryota</taxon>
        <taxon>Metazoa</taxon>
        <taxon>Chordata</taxon>
        <taxon>Craniata</taxon>
        <taxon>Vertebrata</taxon>
        <taxon>Euteleostomi</taxon>
        <taxon>Archelosauria</taxon>
        <taxon>Archosauria</taxon>
        <taxon>Dinosauria</taxon>
        <taxon>Saurischia</taxon>
        <taxon>Theropoda</taxon>
        <taxon>Coelurosauria</taxon>
        <taxon>Aves</taxon>
        <taxon>Neognathae</taxon>
        <taxon>Neoaves</taxon>
        <taxon>Telluraves</taxon>
        <taxon>Australaves</taxon>
        <taxon>Passeriformes</taxon>
        <taxon>Corvoidea</taxon>
        <taxon>Corvidae</taxon>
        <taxon>Corvus</taxon>
    </lineage>
</organism>
<dbReference type="GO" id="GO:0008270">
    <property type="term" value="F:zinc ion binding"/>
    <property type="evidence" value="ECO:0007669"/>
    <property type="project" value="UniProtKB-KW"/>
</dbReference>
<dbReference type="Proteomes" id="UP000694553">
    <property type="component" value="Unassembled WGS sequence"/>
</dbReference>
<keyword evidence="1" id="KW-0479">Metal-binding</keyword>
<reference evidence="4" key="2">
    <citation type="submission" date="2025-08" db="UniProtKB">
        <authorList>
            <consortium name="Ensembl"/>
        </authorList>
    </citation>
    <scope>IDENTIFICATION</scope>
</reference>
<dbReference type="PANTHER" id="PTHR45931">
    <property type="entry name" value="SI:CH211-59O9.10"/>
    <property type="match status" value="1"/>
</dbReference>
<dbReference type="PROSITE" id="PS50089">
    <property type="entry name" value="ZF_RING_2"/>
    <property type="match status" value="1"/>
</dbReference>
<evidence type="ECO:0000313" key="5">
    <source>
        <dbReference type="Proteomes" id="UP000694553"/>
    </source>
</evidence>